<feature type="region of interest" description="Disordered" evidence="1">
    <location>
        <begin position="1"/>
        <end position="205"/>
    </location>
</feature>
<dbReference type="AlphaFoldDB" id="A0A9Q1FQS8"/>
<protein>
    <submittedName>
        <fullName evidence="2">Uncharacterized protein</fullName>
    </submittedName>
</protein>
<keyword evidence="3" id="KW-1185">Reference proteome</keyword>
<name>A0A9Q1FQS8_SYNKA</name>
<dbReference type="Proteomes" id="UP001152622">
    <property type="component" value="Chromosome 4"/>
</dbReference>
<sequence length="205" mass="22235">MRSPPGTPRGQSKAACRSPLSRTARKRRRIRRGTPPLSRRRADPAAPSGTGTEDSWASLGSFASAQASQHSPLDQRSQSGTEPYCSPRPGPAECTDGEWMGGRRLYQRSSSSLCTASPLSQDDGDPSLPSRLSMWAQQRESPHREEKAYPTSGPAGLGEAESSEVQLQSAWACGGQAQPNDPLTLLQELGRRGDQEDSAYYSYFH</sequence>
<dbReference type="OrthoDB" id="10501784at2759"/>
<feature type="compositionally biased region" description="Polar residues" evidence="1">
    <location>
        <begin position="61"/>
        <end position="81"/>
    </location>
</feature>
<evidence type="ECO:0000313" key="2">
    <source>
        <dbReference type="EMBL" id="KAJ8363953.1"/>
    </source>
</evidence>
<evidence type="ECO:0000313" key="3">
    <source>
        <dbReference type="Proteomes" id="UP001152622"/>
    </source>
</evidence>
<feature type="compositionally biased region" description="Low complexity" evidence="1">
    <location>
        <begin position="109"/>
        <end position="120"/>
    </location>
</feature>
<accession>A0A9Q1FQS8</accession>
<feature type="compositionally biased region" description="Basic residues" evidence="1">
    <location>
        <begin position="23"/>
        <end position="32"/>
    </location>
</feature>
<reference evidence="2" key="1">
    <citation type="journal article" date="2023" name="Science">
        <title>Genome structures resolve the early diversification of teleost fishes.</title>
        <authorList>
            <person name="Parey E."/>
            <person name="Louis A."/>
            <person name="Montfort J."/>
            <person name="Bouchez O."/>
            <person name="Roques C."/>
            <person name="Iampietro C."/>
            <person name="Lluch J."/>
            <person name="Castinel A."/>
            <person name="Donnadieu C."/>
            <person name="Desvignes T."/>
            <person name="Floi Bucao C."/>
            <person name="Jouanno E."/>
            <person name="Wen M."/>
            <person name="Mejri S."/>
            <person name="Dirks R."/>
            <person name="Jansen H."/>
            <person name="Henkel C."/>
            <person name="Chen W.J."/>
            <person name="Zahm M."/>
            <person name="Cabau C."/>
            <person name="Klopp C."/>
            <person name="Thompson A.W."/>
            <person name="Robinson-Rechavi M."/>
            <person name="Braasch I."/>
            <person name="Lecointre G."/>
            <person name="Bobe J."/>
            <person name="Postlethwait J.H."/>
            <person name="Berthelot C."/>
            <person name="Roest Crollius H."/>
            <person name="Guiguen Y."/>
        </authorList>
    </citation>
    <scope>NUCLEOTIDE SEQUENCE</scope>
    <source>
        <strain evidence="2">WJC10195</strain>
    </source>
</reference>
<proteinExistence type="predicted"/>
<organism evidence="2 3">
    <name type="scientific">Synaphobranchus kaupii</name>
    <name type="common">Kaup's arrowtooth eel</name>
    <dbReference type="NCBI Taxonomy" id="118154"/>
    <lineage>
        <taxon>Eukaryota</taxon>
        <taxon>Metazoa</taxon>
        <taxon>Chordata</taxon>
        <taxon>Craniata</taxon>
        <taxon>Vertebrata</taxon>
        <taxon>Euteleostomi</taxon>
        <taxon>Actinopterygii</taxon>
        <taxon>Neopterygii</taxon>
        <taxon>Teleostei</taxon>
        <taxon>Anguilliformes</taxon>
        <taxon>Synaphobranchidae</taxon>
        <taxon>Synaphobranchus</taxon>
    </lineage>
</organism>
<dbReference type="EMBL" id="JAINUF010000004">
    <property type="protein sequence ID" value="KAJ8363953.1"/>
    <property type="molecule type" value="Genomic_DNA"/>
</dbReference>
<gene>
    <name evidence="2" type="ORF">SKAU_G00127840</name>
</gene>
<evidence type="ECO:0000256" key="1">
    <source>
        <dbReference type="SAM" id="MobiDB-lite"/>
    </source>
</evidence>
<comment type="caution">
    <text evidence="2">The sequence shown here is derived from an EMBL/GenBank/DDBJ whole genome shotgun (WGS) entry which is preliminary data.</text>
</comment>